<dbReference type="GO" id="GO:0070930">
    <property type="term" value="P:trans-translation-dependent protein tagging"/>
    <property type="evidence" value="ECO:0007669"/>
    <property type="project" value="TreeGrafter"/>
</dbReference>
<evidence type="ECO:0000313" key="5">
    <source>
        <dbReference type="Proteomes" id="UP000574133"/>
    </source>
</evidence>
<keyword evidence="1 3" id="KW-0963">Cytoplasm</keyword>
<proteinExistence type="inferred from homology"/>
<dbReference type="InterPro" id="IPR023620">
    <property type="entry name" value="SmpB"/>
</dbReference>
<accession>A0A841TBY5</accession>
<dbReference type="AlphaFoldDB" id="A0A841TBY5"/>
<name>A0A841TBY5_9BACL</name>
<dbReference type="RefSeq" id="WP_185179792.1">
    <property type="nucleotide sequence ID" value="NZ_CBCSEP010000006.1"/>
</dbReference>
<dbReference type="GO" id="GO:0070929">
    <property type="term" value="P:trans-translation"/>
    <property type="evidence" value="ECO:0007669"/>
    <property type="project" value="UniProtKB-UniRule"/>
</dbReference>
<dbReference type="InterPro" id="IPR000037">
    <property type="entry name" value="SsrA-bd_prot"/>
</dbReference>
<dbReference type="PANTHER" id="PTHR30308:SF2">
    <property type="entry name" value="SSRA-BINDING PROTEIN"/>
    <property type="match status" value="1"/>
</dbReference>
<evidence type="ECO:0000256" key="2">
    <source>
        <dbReference type="ARBA" id="ARBA00022884"/>
    </source>
</evidence>
<comment type="caution">
    <text evidence="4">The sequence shown here is derived from an EMBL/GenBank/DDBJ whole genome shotgun (WGS) entry which is preliminary data.</text>
</comment>
<comment type="similarity">
    <text evidence="3">Belongs to the SmpB family.</text>
</comment>
<protein>
    <recommendedName>
        <fullName evidence="3">SsrA-binding protein</fullName>
    </recommendedName>
    <alternativeName>
        <fullName evidence="3">Small protein B</fullName>
    </alternativeName>
</protein>
<evidence type="ECO:0000256" key="1">
    <source>
        <dbReference type="ARBA" id="ARBA00022490"/>
    </source>
</evidence>
<dbReference type="CDD" id="cd09294">
    <property type="entry name" value="SmpB"/>
    <property type="match status" value="1"/>
</dbReference>
<evidence type="ECO:0000313" key="4">
    <source>
        <dbReference type="EMBL" id="MBB6678522.1"/>
    </source>
</evidence>
<dbReference type="InterPro" id="IPR020081">
    <property type="entry name" value="SsrA-bd_prot_CS"/>
</dbReference>
<dbReference type="GO" id="GO:0005829">
    <property type="term" value="C:cytosol"/>
    <property type="evidence" value="ECO:0007669"/>
    <property type="project" value="TreeGrafter"/>
</dbReference>
<comment type="function">
    <text evidence="3">Required for rescue of stalled ribosomes mediated by trans-translation. Binds to transfer-messenger RNA (tmRNA), required for stable association of tmRNA with ribosomes. tmRNA and SmpB together mimic tRNA shape, replacing the anticodon stem-loop with SmpB. tmRNA is encoded by the ssrA gene; the 2 termini fold to resemble tRNA(Ala) and it encodes a 'tag peptide', a short internal open reading frame. During trans-translation Ala-aminoacylated tmRNA acts like a tRNA, entering the A-site of stalled ribosomes, displacing the stalled mRNA. The ribosome then switches to translate the ORF on the tmRNA; the nascent peptide is terminated with the 'tag peptide' encoded by the tmRNA and targeted for degradation. The ribosome is freed to recommence translation, which seems to be the essential function of trans-translation.</text>
</comment>
<dbReference type="GO" id="GO:0003723">
    <property type="term" value="F:RNA binding"/>
    <property type="evidence" value="ECO:0007669"/>
    <property type="project" value="UniProtKB-UniRule"/>
</dbReference>
<keyword evidence="2 3" id="KW-0694">RNA-binding</keyword>
<organism evidence="4 5">
    <name type="scientific">Cohnella lubricantis</name>
    <dbReference type="NCBI Taxonomy" id="2163172"/>
    <lineage>
        <taxon>Bacteria</taxon>
        <taxon>Bacillati</taxon>
        <taxon>Bacillota</taxon>
        <taxon>Bacilli</taxon>
        <taxon>Bacillales</taxon>
        <taxon>Paenibacillaceae</taxon>
        <taxon>Cohnella</taxon>
    </lineage>
</organism>
<reference evidence="4 5" key="1">
    <citation type="submission" date="2020-08" db="EMBL/GenBank/DDBJ databases">
        <title>Cohnella phylogeny.</title>
        <authorList>
            <person name="Dunlap C."/>
        </authorList>
    </citation>
    <scope>NUCLEOTIDE SEQUENCE [LARGE SCALE GENOMIC DNA]</scope>
    <source>
        <strain evidence="4 5">DSM 103658</strain>
    </source>
</reference>
<evidence type="ECO:0000256" key="3">
    <source>
        <dbReference type="HAMAP-Rule" id="MF_00023"/>
    </source>
</evidence>
<dbReference type="NCBIfam" id="TIGR00086">
    <property type="entry name" value="smpB"/>
    <property type="match status" value="1"/>
</dbReference>
<sequence>MGSKNKDQFDKPLAQNKKASHDYFIEETFEAGMVLTGTEIKSLRNGRANLSDSFATIRNGEIFLHNMHISPFEQGNRFNPSDPTRARKLLMHKSQIHKLYGQSKQEGYTIVPLKVYVRNGYAKCLIGLGKGKKNYDKRESAAKKDAQRDIQRALREKQKVYVPAR</sequence>
<dbReference type="PROSITE" id="PS01317">
    <property type="entry name" value="SSRP"/>
    <property type="match status" value="1"/>
</dbReference>
<dbReference type="EMBL" id="JACJVN010000057">
    <property type="protein sequence ID" value="MBB6678522.1"/>
    <property type="molecule type" value="Genomic_DNA"/>
</dbReference>
<dbReference type="NCBIfam" id="NF003843">
    <property type="entry name" value="PRK05422.1"/>
    <property type="match status" value="1"/>
</dbReference>
<keyword evidence="5" id="KW-1185">Reference proteome</keyword>
<dbReference type="Proteomes" id="UP000574133">
    <property type="component" value="Unassembled WGS sequence"/>
</dbReference>
<dbReference type="SUPFAM" id="SSF74982">
    <property type="entry name" value="Small protein B (SmpB)"/>
    <property type="match status" value="1"/>
</dbReference>
<dbReference type="Gene3D" id="2.40.280.10">
    <property type="match status" value="1"/>
</dbReference>
<dbReference type="Pfam" id="PF01668">
    <property type="entry name" value="SmpB"/>
    <property type="match status" value="1"/>
</dbReference>
<dbReference type="HAMAP" id="MF_00023">
    <property type="entry name" value="SmpB"/>
    <property type="match status" value="1"/>
</dbReference>
<comment type="subcellular location">
    <subcellularLocation>
        <location evidence="3">Cytoplasm</location>
    </subcellularLocation>
    <text evidence="3">The tmRNA-SmpB complex associates with stalled 70S ribosomes.</text>
</comment>
<gene>
    <name evidence="3 4" type="primary">smpB</name>
    <name evidence="4" type="ORF">H4Q31_14615</name>
</gene>
<dbReference type="PANTHER" id="PTHR30308">
    <property type="entry name" value="TMRNA-BINDING COMPONENT OF TRANS-TRANSLATION TAGGING COMPLEX"/>
    <property type="match status" value="1"/>
</dbReference>